<evidence type="ECO:0000256" key="4">
    <source>
        <dbReference type="ARBA" id="ARBA00023002"/>
    </source>
</evidence>
<keyword evidence="2" id="KW-0285">Flavoprotein</keyword>
<comment type="caution">
    <text evidence="8">The sequence shown here is derived from an EMBL/GenBank/DDBJ whole genome shotgun (WGS) entry which is preliminary data.</text>
</comment>
<dbReference type="Gene3D" id="1.20.140.10">
    <property type="entry name" value="Butyryl-CoA Dehydrogenase, subunit A, domain 3"/>
    <property type="match status" value="1"/>
</dbReference>
<evidence type="ECO:0000256" key="3">
    <source>
        <dbReference type="ARBA" id="ARBA00022827"/>
    </source>
</evidence>
<gene>
    <name evidence="8" type="ORF">TsFJ059_000118</name>
</gene>
<dbReference type="InterPro" id="IPR042098">
    <property type="entry name" value="TauD-like_sf"/>
</dbReference>
<dbReference type="SUPFAM" id="SSF56645">
    <property type="entry name" value="Acyl-CoA dehydrogenase NM domain-like"/>
    <property type="match status" value="1"/>
</dbReference>
<dbReference type="InterPro" id="IPR006091">
    <property type="entry name" value="Acyl-CoA_Oxase/DH_mid-dom"/>
</dbReference>
<evidence type="ECO:0000259" key="6">
    <source>
        <dbReference type="Pfam" id="PF02668"/>
    </source>
</evidence>
<evidence type="ECO:0000259" key="7">
    <source>
        <dbReference type="Pfam" id="PF02770"/>
    </source>
</evidence>
<evidence type="ECO:0000256" key="1">
    <source>
        <dbReference type="ARBA" id="ARBA00009347"/>
    </source>
</evidence>
<feature type="domain" description="TauD/TfdA-like" evidence="6">
    <location>
        <begin position="553"/>
        <end position="891"/>
    </location>
</feature>
<feature type="domain" description="Acyl-CoA oxidase/dehydrogenase middle" evidence="7">
    <location>
        <begin position="103"/>
        <end position="226"/>
    </location>
</feature>
<dbReference type="GO" id="GO:0003995">
    <property type="term" value="F:acyl-CoA dehydrogenase activity"/>
    <property type="evidence" value="ECO:0007669"/>
    <property type="project" value="TreeGrafter"/>
</dbReference>
<name>A0A9P8KRG0_9HYPO</name>
<dbReference type="InterPro" id="IPR052904">
    <property type="entry name" value="Acyl-CoA_dehydrogenase-like"/>
</dbReference>
<dbReference type="AlphaFoldDB" id="A0A9P8KRG0"/>
<evidence type="ECO:0000313" key="9">
    <source>
        <dbReference type="Proteomes" id="UP000826573"/>
    </source>
</evidence>
<dbReference type="InterPro" id="IPR009100">
    <property type="entry name" value="AcylCoA_DH/oxidase_NM_dom_sf"/>
</dbReference>
<keyword evidence="9" id="KW-1185">Reference proteome</keyword>
<evidence type="ECO:0000256" key="2">
    <source>
        <dbReference type="ARBA" id="ARBA00022630"/>
    </source>
</evidence>
<dbReference type="PANTHER" id="PTHR42707:SF2">
    <property type="entry name" value="ACD11 DEHYDROGENASE"/>
    <property type="match status" value="1"/>
</dbReference>
<dbReference type="InterPro" id="IPR009075">
    <property type="entry name" value="AcylCo_DH/oxidase_C"/>
</dbReference>
<proteinExistence type="inferred from homology"/>
<accession>A0A9P8KRG0</accession>
<dbReference type="InterPro" id="IPR003819">
    <property type="entry name" value="TauD/TfdA-like"/>
</dbReference>
<dbReference type="SUPFAM" id="SSF47203">
    <property type="entry name" value="Acyl-CoA dehydrogenase C-terminal domain-like"/>
    <property type="match status" value="1"/>
</dbReference>
<dbReference type="PANTHER" id="PTHR42707">
    <property type="entry name" value="ACYL-COA DEHYDROGENASE"/>
    <property type="match status" value="1"/>
</dbReference>
<reference evidence="8 9" key="1">
    <citation type="submission" date="2021-08" db="EMBL/GenBank/DDBJ databases">
        <title>The highly contiguous genome resource for Trichoderma semiorbis FJ059, a fungal antagonistic to plant pathogens.</title>
        <authorList>
            <person name="Liu T."/>
        </authorList>
    </citation>
    <scope>NUCLEOTIDE SEQUENCE [LARGE SCALE GENOMIC DNA]</scope>
    <source>
        <strain evidence="8 9">FJ059</strain>
    </source>
</reference>
<protein>
    <submittedName>
        <fullName evidence="8">Uncharacterized protein</fullName>
    </submittedName>
</protein>
<dbReference type="SUPFAM" id="SSF51197">
    <property type="entry name" value="Clavaminate synthase-like"/>
    <property type="match status" value="1"/>
</dbReference>
<dbReference type="EMBL" id="JAIMJC010000001">
    <property type="protein sequence ID" value="KAH0531262.1"/>
    <property type="molecule type" value="Genomic_DNA"/>
</dbReference>
<keyword evidence="4" id="KW-0560">Oxidoreductase</keyword>
<dbReference type="Gene3D" id="3.60.130.10">
    <property type="entry name" value="Clavaminate synthase-like"/>
    <property type="match status" value="1"/>
</dbReference>
<dbReference type="Pfam" id="PF02668">
    <property type="entry name" value="TauD"/>
    <property type="match status" value="1"/>
</dbReference>
<evidence type="ECO:0000259" key="5">
    <source>
        <dbReference type="Pfam" id="PF00441"/>
    </source>
</evidence>
<feature type="domain" description="Acyl-CoA dehydrogenase/oxidase C-terminal" evidence="5">
    <location>
        <begin position="235"/>
        <end position="413"/>
    </location>
</feature>
<sequence length="907" mass="101441">MSEGWRQLQEFGIAKGFVADAYDTPYGPFARNRQFLRLFLWEGSSANVTCPTAMQDGAARMLQVHLTTPSLAAKLSETEKRVFENAFRHLTTRDPKFSWTSGQWMTERPGGSDVSLTETTAVYRPNETEAMASKEEGIPLGPWSINGFKWFSSATDSDMTILLARTPAGKLSTFLAPLRKHDPAALSESGNPDPNGQCLNGVRIQRLKNKLRTQSLPTAELVLEDMRGWIIGEENRGIQEISVLLHLTRIHSTGQAVGYLGRGLAVARAFARVREVGAGRGARMRLTDSSLHMKTLARMTAEYRRIMLLHMFTVYILGLSEHPTEMGADITPALKALTPPPKDLLPLLRVLSTLTKAYVCNSALRLLYSCMESIGGVGYLLNEEQEYLNIARLYRDAAVLPIWEGTTDLLSTDFIRALKRPETGAQSLDALDRFIKQAFSLNGDASQHQEVVNRWESERSRITKESQSDLVGKGRDIMWSVTEVLMAALLHVDANNDGDVAEREILQRYLEDRFSVKERVGVSTREELEKDFAIVYGEERSKTSSNLEGSGVNFGAHISNVDLENASETDIAVLAEAFYKYQVLVLKNQKHLSPLVQYEFTERLNSAASAGHGNKHNPKRFLLSPDLNTVPHQPQVQIIGNGFVPEHQGAKNLKLRYPHHRSSHSTTIADEDDVEFTRFYRWHIDAALYDDAPPVATTILAVTLPRRRMQTVRYDDGTGDELPVPLGTIAFASGETTYDLLSEEDKAFVRSTKVEYAAHPYIWMGRAKSHPTGLGLISEGKELDDDQLPPVDLASIQILPMCWRNPVTNRLALQVHAAVARRLHLANGEVIDDLERVRDILYRLQRPGIAPQLVYAHDWEEGDFVIFHNRGLQHSIVGSLAEDEVRIMRQCIIAGTEMPEGPEEVVL</sequence>
<evidence type="ECO:0000313" key="8">
    <source>
        <dbReference type="EMBL" id="KAH0531262.1"/>
    </source>
</evidence>
<dbReference type="Proteomes" id="UP000826573">
    <property type="component" value="Unassembled WGS sequence"/>
</dbReference>
<dbReference type="Pfam" id="PF00441">
    <property type="entry name" value="Acyl-CoA_dh_1"/>
    <property type="match status" value="1"/>
</dbReference>
<dbReference type="Pfam" id="PF02770">
    <property type="entry name" value="Acyl-CoA_dh_M"/>
    <property type="match status" value="1"/>
</dbReference>
<organism evidence="8 9">
    <name type="scientific">Trichoderma semiorbis</name>
    <dbReference type="NCBI Taxonomy" id="1491008"/>
    <lineage>
        <taxon>Eukaryota</taxon>
        <taxon>Fungi</taxon>
        <taxon>Dikarya</taxon>
        <taxon>Ascomycota</taxon>
        <taxon>Pezizomycotina</taxon>
        <taxon>Sordariomycetes</taxon>
        <taxon>Hypocreomycetidae</taxon>
        <taxon>Hypocreales</taxon>
        <taxon>Hypocreaceae</taxon>
        <taxon>Trichoderma</taxon>
    </lineage>
</organism>
<keyword evidence="3" id="KW-0274">FAD</keyword>
<dbReference type="Gene3D" id="2.40.110.20">
    <property type="match status" value="1"/>
</dbReference>
<comment type="similarity">
    <text evidence="1">Belongs to the acyl-CoA dehydrogenase family.</text>
</comment>
<dbReference type="InterPro" id="IPR036250">
    <property type="entry name" value="AcylCo_DH-like_C"/>
</dbReference>